<protein>
    <recommendedName>
        <fullName evidence="4">Cell wall anchor protein</fullName>
    </recommendedName>
</protein>
<feature type="signal peptide" evidence="1">
    <location>
        <begin position="1"/>
        <end position="29"/>
    </location>
</feature>
<reference evidence="2" key="1">
    <citation type="submission" date="2020-03" db="EMBL/GenBank/DDBJ databases">
        <title>Draft sequencing of Calidifontibacter sp. DB0510.</title>
        <authorList>
            <person name="Kim D.-U."/>
        </authorList>
    </citation>
    <scope>NUCLEOTIDE SEQUENCE</scope>
    <source>
        <strain evidence="2">DB0510</strain>
    </source>
</reference>
<evidence type="ECO:0000313" key="3">
    <source>
        <dbReference type="Proteomes" id="UP000744769"/>
    </source>
</evidence>
<dbReference type="AlphaFoldDB" id="A0A967B3I3"/>
<name>A0A967B3I3_9MICO</name>
<dbReference type="RefSeq" id="WP_166198488.1">
    <property type="nucleotide sequence ID" value="NZ_JAAOIV010000014.1"/>
</dbReference>
<accession>A0A967B3I3</accession>
<evidence type="ECO:0000313" key="2">
    <source>
        <dbReference type="EMBL" id="NHN57309.1"/>
    </source>
</evidence>
<feature type="chain" id="PRO_5037489977" description="Cell wall anchor protein" evidence="1">
    <location>
        <begin position="30"/>
        <end position="431"/>
    </location>
</feature>
<evidence type="ECO:0000256" key="1">
    <source>
        <dbReference type="SAM" id="SignalP"/>
    </source>
</evidence>
<keyword evidence="1" id="KW-0732">Signal</keyword>
<gene>
    <name evidence="2" type="ORF">G9U51_16175</name>
</gene>
<organism evidence="2 3">
    <name type="scientific">Metallococcus carri</name>
    <dbReference type="NCBI Taxonomy" id="1656884"/>
    <lineage>
        <taxon>Bacteria</taxon>
        <taxon>Bacillati</taxon>
        <taxon>Actinomycetota</taxon>
        <taxon>Actinomycetes</taxon>
        <taxon>Micrococcales</taxon>
        <taxon>Dermacoccaceae</taxon>
        <taxon>Metallococcus</taxon>
    </lineage>
</organism>
<dbReference type="Proteomes" id="UP000744769">
    <property type="component" value="Unassembled WGS sequence"/>
</dbReference>
<sequence length="431" mass="42346">MSSLRSTLFALLAFALTLATGVAAPTATASTGPTTLTTLTPVPLSSVGYSTYAYASYISGALAGSGITSGTTSWSAISCTATPGLTRTNSLASVNAGAVTTGTVASSAQSIGTTSSRTARSTVSVQSLRALSGLITADAVRSTSTSTYTSAGAASGTNSTTLTNLRINGVAISATTAPNTTIALRLNGSTIGRVVVNAQSKAANGPTVTTQTTALDVTMTSQALGLGAGARIVIGRSYAALPAVPAGFAGGFGYSLKATAANGVVKTGPLSYMSVPCSGGTASASVASGSVPSVLTAGAAKTTTSSTTYPTLSSRATNTIASANVLNGLISASAIVADTTTTRATRTATPVPTDRSSFGSLKVTGFPLITPAVAPNTTVTVPGLGRVTFHKVTRTTTGIQVTMIYIVLGQALGALPTGSVIELGVSNSSVR</sequence>
<evidence type="ECO:0008006" key="4">
    <source>
        <dbReference type="Google" id="ProtNLM"/>
    </source>
</evidence>
<proteinExistence type="predicted"/>
<comment type="caution">
    <text evidence="2">The sequence shown here is derived from an EMBL/GenBank/DDBJ whole genome shotgun (WGS) entry which is preliminary data.</text>
</comment>
<dbReference type="NCBIfam" id="NF040603">
    <property type="entry name" value="choice_anch_P"/>
    <property type="match status" value="2"/>
</dbReference>
<dbReference type="EMBL" id="JAAOIV010000014">
    <property type="protein sequence ID" value="NHN57309.1"/>
    <property type="molecule type" value="Genomic_DNA"/>
</dbReference>
<keyword evidence="3" id="KW-1185">Reference proteome</keyword>